<name>A0AAV0YMZ2_VICFA</name>
<dbReference type="PROSITE" id="PS51375">
    <property type="entry name" value="PPR"/>
    <property type="match status" value="1"/>
</dbReference>
<dbReference type="Pfam" id="PF13041">
    <property type="entry name" value="PPR_2"/>
    <property type="match status" value="1"/>
</dbReference>
<protein>
    <recommendedName>
        <fullName evidence="7">Pentatricopeptide repeat-containing protein</fullName>
    </recommendedName>
</protein>
<dbReference type="PANTHER" id="PTHR47447">
    <property type="entry name" value="OS03G0856100 PROTEIN"/>
    <property type="match status" value="1"/>
</dbReference>
<dbReference type="EMBL" id="OX451736">
    <property type="protein sequence ID" value="CAI8587465.1"/>
    <property type="molecule type" value="Genomic_DNA"/>
</dbReference>
<proteinExistence type="inferred from homology"/>
<keyword evidence="2" id="KW-0677">Repeat</keyword>
<evidence type="ECO:0000256" key="1">
    <source>
        <dbReference type="ARBA" id="ARBA00007626"/>
    </source>
</evidence>
<evidence type="ECO:0008006" key="7">
    <source>
        <dbReference type="Google" id="ProtNLM"/>
    </source>
</evidence>
<evidence type="ECO:0000256" key="2">
    <source>
        <dbReference type="ARBA" id="ARBA00022737"/>
    </source>
</evidence>
<comment type="similarity">
    <text evidence="1">Belongs to the PPR family. P subfamily.</text>
</comment>
<dbReference type="Gene3D" id="1.25.40.10">
    <property type="entry name" value="Tetratricopeptide repeat domain"/>
    <property type="match status" value="1"/>
</dbReference>
<dbReference type="InterPro" id="IPR011990">
    <property type="entry name" value="TPR-like_helical_dom_sf"/>
</dbReference>
<gene>
    <name evidence="5" type="ORF">VFH_I300880</name>
</gene>
<dbReference type="PANTHER" id="PTHR47447:SF23">
    <property type="entry name" value="PENTACOTRIPEPTIDE-REPEAT REGION OF PRORP DOMAIN-CONTAINING PROTEIN"/>
    <property type="match status" value="1"/>
</dbReference>
<evidence type="ECO:0000313" key="5">
    <source>
        <dbReference type="EMBL" id="CAI8587465.1"/>
    </source>
</evidence>
<feature type="transmembrane region" description="Helical" evidence="4">
    <location>
        <begin position="73"/>
        <end position="96"/>
    </location>
</feature>
<keyword evidence="4" id="KW-1133">Transmembrane helix</keyword>
<evidence type="ECO:0000256" key="4">
    <source>
        <dbReference type="SAM" id="Phobius"/>
    </source>
</evidence>
<feature type="repeat" description="PPR" evidence="3">
    <location>
        <begin position="17"/>
        <end position="51"/>
    </location>
</feature>
<sequence length="128" mass="14923">MAYDVFLKMKKVDIKPTSHSYTAVIHAYAVSGWYEKAYAAFENMIREGIQPSIETYTTLLDAFRRDGDNKMELVKVLAALQPVGLLFEIFNIWLQIIMLSTLKKNLYSLYYLCNFALYFKFSAFYVLL</sequence>
<evidence type="ECO:0000313" key="6">
    <source>
        <dbReference type="Proteomes" id="UP001157006"/>
    </source>
</evidence>
<accession>A0AAV0YMZ2</accession>
<dbReference type="InterPro" id="IPR002885">
    <property type="entry name" value="PPR_rpt"/>
</dbReference>
<dbReference type="Proteomes" id="UP001157006">
    <property type="component" value="Chromosome 1L"/>
</dbReference>
<keyword evidence="6" id="KW-1185">Reference proteome</keyword>
<organism evidence="5 6">
    <name type="scientific">Vicia faba</name>
    <name type="common">Broad bean</name>
    <name type="synonym">Faba vulgaris</name>
    <dbReference type="NCBI Taxonomy" id="3906"/>
    <lineage>
        <taxon>Eukaryota</taxon>
        <taxon>Viridiplantae</taxon>
        <taxon>Streptophyta</taxon>
        <taxon>Embryophyta</taxon>
        <taxon>Tracheophyta</taxon>
        <taxon>Spermatophyta</taxon>
        <taxon>Magnoliopsida</taxon>
        <taxon>eudicotyledons</taxon>
        <taxon>Gunneridae</taxon>
        <taxon>Pentapetalae</taxon>
        <taxon>rosids</taxon>
        <taxon>fabids</taxon>
        <taxon>Fabales</taxon>
        <taxon>Fabaceae</taxon>
        <taxon>Papilionoideae</taxon>
        <taxon>50 kb inversion clade</taxon>
        <taxon>NPAAA clade</taxon>
        <taxon>Hologalegina</taxon>
        <taxon>IRL clade</taxon>
        <taxon>Fabeae</taxon>
        <taxon>Vicia</taxon>
    </lineage>
</organism>
<feature type="transmembrane region" description="Helical" evidence="4">
    <location>
        <begin position="108"/>
        <end position="127"/>
    </location>
</feature>
<keyword evidence="4" id="KW-0812">Transmembrane</keyword>
<dbReference type="NCBIfam" id="TIGR00756">
    <property type="entry name" value="PPR"/>
    <property type="match status" value="1"/>
</dbReference>
<reference evidence="5 6" key="1">
    <citation type="submission" date="2023-01" db="EMBL/GenBank/DDBJ databases">
        <authorList>
            <person name="Kreplak J."/>
        </authorList>
    </citation>
    <scope>NUCLEOTIDE SEQUENCE [LARGE SCALE GENOMIC DNA]</scope>
</reference>
<evidence type="ECO:0000256" key="3">
    <source>
        <dbReference type="PROSITE-ProRule" id="PRU00708"/>
    </source>
</evidence>
<dbReference type="AlphaFoldDB" id="A0AAV0YMZ2"/>
<keyword evidence="4" id="KW-0472">Membrane</keyword>